<dbReference type="FunFam" id="2.60.120.260:FF:000085">
    <property type="entry name" value="probable allantoicase"/>
    <property type="match status" value="1"/>
</dbReference>
<dbReference type="PANTHER" id="PTHR12045">
    <property type="entry name" value="ALLANTOICASE"/>
    <property type="match status" value="1"/>
</dbReference>
<dbReference type="InterPro" id="IPR005164">
    <property type="entry name" value="Allantoicase"/>
</dbReference>
<dbReference type="InterPro" id="IPR008979">
    <property type="entry name" value="Galactose-bd-like_sf"/>
</dbReference>
<dbReference type="AlphaFoldDB" id="A0A6J8DU98"/>
<dbReference type="Proteomes" id="UP000507470">
    <property type="component" value="Unassembled WGS sequence"/>
</dbReference>
<evidence type="ECO:0000259" key="3">
    <source>
        <dbReference type="Pfam" id="PF03561"/>
    </source>
</evidence>
<evidence type="ECO:0000313" key="4">
    <source>
        <dbReference type="EMBL" id="CAC5411051.1"/>
    </source>
</evidence>
<dbReference type="GO" id="GO:0000256">
    <property type="term" value="P:allantoin catabolic process"/>
    <property type="evidence" value="ECO:0007669"/>
    <property type="project" value="InterPro"/>
</dbReference>
<comment type="similarity">
    <text evidence="1">Belongs to the allantoicase family.</text>
</comment>
<keyword evidence="4" id="KW-0378">Hydrolase</keyword>
<dbReference type="EMBL" id="CACVKT020007820">
    <property type="protein sequence ID" value="CAC5411051.1"/>
    <property type="molecule type" value="Genomic_DNA"/>
</dbReference>
<dbReference type="SUPFAM" id="SSF49785">
    <property type="entry name" value="Galactose-binding domain-like"/>
    <property type="match status" value="2"/>
</dbReference>
<evidence type="ECO:0000256" key="1">
    <source>
        <dbReference type="ARBA" id="ARBA00009242"/>
    </source>
</evidence>
<dbReference type="NCBIfam" id="TIGR02961">
    <property type="entry name" value="allantoicase"/>
    <property type="match status" value="1"/>
</dbReference>
<gene>
    <name evidence="4" type="ORF">MCOR_44184</name>
</gene>
<evidence type="ECO:0000313" key="5">
    <source>
        <dbReference type="Proteomes" id="UP000507470"/>
    </source>
</evidence>
<feature type="domain" description="Allantoicase" evidence="3">
    <location>
        <begin position="27"/>
        <end position="199"/>
    </location>
</feature>
<keyword evidence="5" id="KW-1185">Reference proteome</keyword>
<dbReference type="HAMAP" id="MF_00813">
    <property type="entry name" value="Allantoicase"/>
    <property type="match status" value="1"/>
</dbReference>
<protein>
    <recommendedName>
        <fullName evidence="2">Allantoate amidinohydrolase</fullName>
    </recommendedName>
</protein>
<sequence length="388" mass="43574">MADPPSSQLQDFPQFTDLNNLVAEQTGAKVVFATDDWFAVTENLLKADDPVFKVGVFTEYGKWMDGWETRRKRIPGHDWCIIQLGVPGVIVGVDIDTSFFTGNYTPKASIQAACLENLPSLPDRKGKMGTAATENQLKLINRLGSQNWDEILPSTALRPGYKTSCHNFFDIKYNKRITHIRLNMFPDGGIARLRVYGRASPDWKKISYQQMVDLAAMENGGICVGYSNVHFGHARNLIQPGRAETMADGWETARKPGRPAILEADSQGILQVPGQDWSMFRLGHPGVITKIEIDTNHFKGNYPDSCSIEACYVNDDKENEIKQIFNSQPWKTLLAPKKLKAHHRQFFSGKDLNNCGVISHVRLSMAPDGGISRMRLWGYKQSNRQAKL</sequence>
<proteinExistence type="inferred from homology"/>
<feature type="domain" description="Allantoicase" evidence="3">
    <location>
        <begin position="220"/>
        <end position="380"/>
    </location>
</feature>
<dbReference type="PANTHER" id="PTHR12045:SF3">
    <property type="entry name" value="INACTIVE ALLANTOICASE-RELATED"/>
    <property type="match status" value="1"/>
</dbReference>
<accession>A0A6J8DU98</accession>
<dbReference type="Gene3D" id="2.60.120.260">
    <property type="entry name" value="Galactose-binding domain-like"/>
    <property type="match status" value="2"/>
</dbReference>
<dbReference type="FunFam" id="2.60.120.260:FF:000077">
    <property type="entry name" value="Probable allantoicase"/>
    <property type="match status" value="1"/>
</dbReference>
<name>A0A6J8DU98_MYTCO</name>
<dbReference type="PIRSF" id="PIRSF016516">
    <property type="entry name" value="Allantoicase"/>
    <property type="match status" value="1"/>
</dbReference>
<reference evidence="4 5" key="1">
    <citation type="submission" date="2020-06" db="EMBL/GenBank/DDBJ databases">
        <authorList>
            <person name="Li R."/>
            <person name="Bekaert M."/>
        </authorList>
    </citation>
    <scope>NUCLEOTIDE SEQUENCE [LARGE SCALE GENOMIC DNA]</scope>
    <source>
        <strain evidence="5">wild</strain>
    </source>
</reference>
<dbReference type="Pfam" id="PF03561">
    <property type="entry name" value="Allantoicase"/>
    <property type="match status" value="2"/>
</dbReference>
<dbReference type="InterPro" id="IPR015908">
    <property type="entry name" value="Allantoicase_dom"/>
</dbReference>
<organism evidence="4 5">
    <name type="scientific">Mytilus coruscus</name>
    <name type="common">Sea mussel</name>
    <dbReference type="NCBI Taxonomy" id="42192"/>
    <lineage>
        <taxon>Eukaryota</taxon>
        <taxon>Metazoa</taxon>
        <taxon>Spiralia</taxon>
        <taxon>Lophotrochozoa</taxon>
        <taxon>Mollusca</taxon>
        <taxon>Bivalvia</taxon>
        <taxon>Autobranchia</taxon>
        <taxon>Pteriomorphia</taxon>
        <taxon>Mytilida</taxon>
        <taxon>Mytiloidea</taxon>
        <taxon>Mytilidae</taxon>
        <taxon>Mytilinae</taxon>
        <taxon>Mytilus</taxon>
    </lineage>
</organism>
<dbReference type="OrthoDB" id="10266039at2759"/>
<evidence type="ECO:0000256" key="2">
    <source>
        <dbReference type="ARBA" id="ARBA00031078"/>
    </source>
</evidence>
<dbReference type="GO" id="GO:0004037">
    <property type="term" value="F:allantoicase activity"/>
    <property type="evidence" value="ECO:0007669"/>
    <property type="project" value="InterPro"/>
</dbReference>